<accession>A0A9D4QKQ7</accession>
<dbReference type="AlphaFoldDB" id="A0A9D4QKQ7"/>
<dbReference type="EMBL" id="JAIWYP010000004">
    <property type="protein sequence ID" value="KAH3834689.1"/>
    <property type="molecule type" value="Genomic_DNA"/>
</dbReference>
<comment type="caution">
    <text evidence="1">The sequence shown here is derived from an EMBL/GenBank/DDBJ whole genome shotgun (WGS) entry which is preliminary data.</text>
</comment>
<evidence type="ECO:0000313" key="2">
    <source>
        <dbReference type="Proteomes" id="UP000828390"/>
    </source>
</evidence>
<gene>
    <name evidence="1" type="ORF">DPMN_108022</name>
</gene>
<evidence type="ECO:0000313" key="1">
    <source>
        <dbReference type="EMBL" id="KAH3834689.1"/>
    </source>
</evidence>
<reference evidence="1" key="2">
    <citation type="submission" date="2020-11" db="EMBL/GenBank/DDBJ databases">
        <authorList>
            <person name="McCartney M.A."/>
            <person name="Auch B."/>
            <person name="Kono T."/>
            <person name="Mallez S."/>
            <person name="Becker A."/>
            <person name="Gohl D.M."/>
            <person name="Silverstein K.A.T."/>
            <person name="Koren S."/>
            <person name="Bechman K.B."/>
            <person name="Herman A."/>
            <person name="Abrahante J.E."/>
            <person name="Garbe J."/>
        </authorList>
    </citation>
    <scope>NUCLEOTIDE SEQUENCE</scope>
    <source>
        <strain evidence="1">Duluth1</strain>
        <tissue evidence="1">Whole animal</tissue>
    </source>
</reference>
<reference evidence="1" key="1">
    <citation type="journal article" date="2019" name="bioRxiv">
        <title>The Genome of the Zebra Mussel, Dreissena polymorpha: A Resource for Invasive Species Research.</title>
        <authorList>
            <person name="McCartney M.A."/>
            <person name="Auch B."/>
            <person name="Kono T."/>
            <person name="Mallez S."/>
            <person name="Zhang Y."/>
            <person name="Obille A."/>
            <person name="Becker A."/>
            <person name="Abrahante J.E."/>
            <person name="Garbe J."/>
            <person name="Badalamenti J.P."/>
            <person name="Herman A."/>
            <person name="Mangelson H."/>
            <person name="Liachko I."/>
            <person name="Sullivan S."/>
            <person name="Sone E.D."/>
            <person name="Koren S."/>
            <person name="Silverstein K.A.T."/>
            <person name="Beckman K.B."/>
            <person name="Gohl D.M."/>
        </authorList>
    </citation>
    <scope>NUCLEOTIDE SEQUENCE</scope>
    <source>
        <strain evidence="1">Duluth1</strain>
        <tissue evidence="1">Whole animal</tissue>
    </source>
</reference>
<dbReference type="Proteomes" id="UP000828390">
    <property type="component" value="Unassembled WGS sequence"/>
</dbReference>
<name>A0A9D4QKQ7_DREPO</name>
<protein>
    <submittedName>
        <fullName evidence="1">Uncharacterized protein</fullName>
    </submittedName>
</protein>
<sequence>MHFHSVTEYGEVNEVSYQRNKSLPSLVDEQERFKLSYAFTNSHKQCRSLLTGTNISLETEELYEHESNSRGSSRNNGQVSLGLNTTTVLVDICPIVKVQHYNSRCKRRLISFFLGSSDEVSSAPSEYPVQANSDSAERDAKCTCLQADDSDACPQRRCTGLNEQTRPCLSEASV</sequence>
<keyword evidence="2" id="KW-1185">Reference proteome</keyword>
<organism evidence="1 2">
    <name type="scientific">Dreissena polymorpha</name>
    <name type="common">Zebra mussel</name>
    <name type="synonym">Mytilus polymorpha</name>
    <dbReference type="NCBI Taxonomy" id="45954"/>
    <lineage>
        <taxon>Eukaryota</taxon>
        <taxon>Metazoa</taxon>
        <taxon>Spiralia</taxon>
        <taxon>Lophotrochozoa</taxon>
        <taxon>Mollusca</taxon>
        <taxon>Bivalvia</taxon>
        <taxon>Autobranchia</taxon>
        <taxon>Heteroconchia</taxon>
        <taxon>Euheterodonta</taxon>
        <taxon>Imparidentia</taxon>
        <taxon>Neoheterodontei</taxon>
        <taxon>Myida</taxon>
        <taxon>Dreissenoidea</taxon>
        <taxon>Dreissenidae</taxon>
        <taxon>Dreissena</taxon>
    </lineage>
</organism>
<proteinExistence type="predicted"/>